<proteinExistence type="predicted"/>
<feature type="coiled-coil region" evidence="1">
    <location>
        <begin position="519"/>
        <end position="592"/>
    </location>
</feature>
<organism evidence="4 5">
    <name type="scientific">Hathewaya limosa</name>
    <name type="common">Clostridium limosum</name>
    <dbReference type="NCBI Taxonomy" id="1536"/>
    <lineage>
        <taxon>Bacteria</taxon>
        <taxon>Bacillati</taxon>
        <taxon>Bacillota</taxon>
        <taxon>Clostridia</taxon>
        <taxon>Eubacteriales</taxon>
        <taxon>Clostridiaceae</taxon>
        <taxon>Hathewaya</taxon>
    </lineage>
</organism>
<feature type="region of interest" description="Disordered" evidence="2">
    <location>
        <begin position="346"/>
        <end position="370"/>
    </location>
</feature>
<sequence>MRKVFLSSLIALTLTMSIATNGFAVQNSLWSDVKRNLKKSGQDIALRVTNESIDINEIEDENVSLDEKIQLRKKKSAILQSNSRENEKKTEKISKNTTGKKNIDQLYKDAYNATEKCLKLGTQESIKEAREAIGKLPKSLNWAIGEFSKQVDTKQHPIFVEIIKSIEKSKKSNKQEDINTGRELVKDVIEDQYKRTWSAELDKVQQVKIEKLVSSVKNIKVAPNNTLVLEKVEEELSDLNKVKYNDGVKKFVDEYSAEIFTQVLEVKALAKKYMEIVDKRIGNAEKEAIKNCRTSEELVEYLKHIGADKNKAFNAGLYWSSLNLKLTSEKIDEILKNYEPNRIVEENVKQNHKDKQENQGKVEEEKAKQAAIEKQKQAELEKAKKQVEEEKARQIKLEQERKKAEQENQAKHNIYPTRTGVLEGNIFEINGVNEISIDLKNINGQGPAVTVEDGEKILYNIIAQKGKTNILSLSIDENDILKIKVRDNKEVNDTVKLNLLAARESSQSKQARIMFEVKVNTIKNKVVEENNEVNDSKQKLEEEKAKQAAIEKQKQAELEKAKKQAEEEKARQIKLEQERKKAEQENQAKHNIYPTRTGVLEGYIFEINGVNEISIDLKNINGQGPAVTVEDGEKILYNIIAQKGKTNILSLSIDENDILKIKVRDNKEVNDTVKLNLLAARESSQSKQARIMFEVKVNTIKNKVVEKSKEVEIKSELVDKFVIGREATNQQGYLAFKIAGKKLTKNQTITVAGKLINLVTGDDSGSIKSKILKALENDPNWKFETGYVVVEEKGASVKFECREIRENVNNLALGTDEIEFFQDDEKIGDLGELRVKEKCHVTITEGASKDETLTLRIKGTVGINIGTVSVDVKKGDSTSDIAKKVENAFKANSSFTKYFKIELDESNSRVILTQKIANNFGTTVELVK</sequence>
<accession>A0ABU0JVC9</accession>
<evidence type="ECO:0000256" key="1">
    <source>
        <dbReference type="SAM" id="Coils"/>
    </source>
</evidence>
<evidence type="ECO:0000313" key="4">
    <source>
        <dbReference type="EMBL" id="MDQ0480176.1"/>
    </source>
</evidence>
<protein>
    <submittedName>
        <fullName evidence="4">Uncharacterized protein</fullName>
    </submittedName>
</protein>
<feature type="signal peptide" evidence="3">
    <location>
        <begin position="1"/>
        <end position="24"/>
    </location>
</feature>
<keyword evidence="1" id="KW-0175">Coiled coil</keyword>
<gene>
    <name evidence="4" type="ORF">QOZ93_001924</name>
</gene>
<dbReference type="Proteomes" id="UP001224418">
    <property type="component" value="Unassembled WGS sequence"/>
</dbReference>
<dbReference type="EMBL" id="JAUSWN010000015">
    <property type="protein sequence ID" value="MDQ0480176.1"/>
    <property type="molecule type" value="Genomic_DNA"/>
</dbReference>
<name>A0ABU0JVC9_HATLI</name>
<evidence type="ECO:0000313" key="5">
    <source>
        <dbReference type="Proteomes" id="UP001224418"/>
    </source>
</evidence>
<keyword evidence="5" id="KW-1185">Reference proteome</keyword>
<comment type="caution">
    <text evidence="4">The sequence shown here is derived from an EMBL/GenBank/DDBJ whole genome shotgun (WGS) entry which is preliminary data.</text>
</comment>
<reference evidence="4 5" key="1">
    <citation type="submission" date="2023-07" db="EMBL/GenBank/DDBJ databases">
        <title>Genomic Encyclopedia of Type Strains, Phase IV (KMG-IV): sequencing the most valuable type-strain genomes for metagenomic binning, comparative biology and taxonomic classification.</title>
        <authorList>
            <person name="Goeker M."/>
        </authorList>
    </citation>
    <scope>NUCLEOTIDE SEQUENCE [LARGE SCALE GENOMIC DNA]</scope>
    <source>
        <strain evidence="4 5">DSM 1400</strain>
    </source>
</reference>
<keyword evidence="3" id="KW-0732">Signal</keyword>
<evidence type="ECO:0000256" key="3">
    <source>
        <dbReference type="SAM" id="SignalP"/>
    </source>
</evidence>
<evidence type="ECO:0000256" key="2">
    <source>
        <dbReference type="SAM" id="MobiDB-lite"/>
    </source>
</evidence>
<feature type="chain" id="PRO_5046824450" evidence="3">
    <location>
        <begin position="25"/>
        <end position="928"/>
    </location>
</feature>
<dbReference type="RefSeq" id="WP_307356042.1">
    <property type="nucleotide sequence ID" value="NZ_BAAACJ010000014.1"/>
</dbReference>